<proteinExistence type="inferred from homology"/>
<protein>
    <submittedName>
        <fullName evidence="5">Hydrogenase 3 maturation protease</fullName>
    </submittedName>
</protein>
<evidence type="ECO:0000313" key="6">
    <source>
        <dbReference type="Proteomes" id="UP000193355"/>
    </source>
</evidence>
<evidence type="ECO:0000256" key="4">
    <source>
        <dbReference type="ARBA" id="ARBA00022801"/>
    </source>
</evidence>
<accession>A0A1X7JCF6</accession>
<organism evidence="5 6">
    <name type="scientific">Dethiosulfovibrio salsuginis</name>
    <dbReference type="NCBI Taxonomy" id="561720"/>
    <lineage>
        <taxon>Bacteria</taxon>
        <taxon>Thermotogati</taxon>
        <taxon>Synergistota</taxon>
        <taxon>Synergistia</taxon>
        <taxon>Synergistales</taxon>
        <taxon>Dethiosulfovibrionaceae</taxon>
        <taxon>Dethiosulfovibrio</taxon>
    </lineage>
</organism>
<name>A0A1X7JCF6_9BACT</name>
<evidence type="ECO:0000256" key="1">
    <source>
        <dbReference type="ARBA" id="ARBA00006814"/>
    </source>
</evidence>
<dbReference type="NCBIfam" id="TIGR00072">
    <property type="entry name" value="hydrog_prot"/>
    <property type="match status" value="1"/>
</dbReference>
<dbReference type="AlphaFoldDB" id="A0A1X7JCF6"/>
<dbReference type="STRING" id="561720.SAMN06275492_11047"/>
<dbReference type="PRINTS" id="PR00446">
    <property type="entry name" value="HYDRGNUPTAKE"/>
</dbReference>
<dbReference type="Pfam" id="PF01750">
    <property type="entry name" value="HycI"/>
    <property type="match status" value="1"/>
</dbReference>
<dbReference type="PANTHER" id="PTHR30302:SF1">
    <property type="entry name" value="HYDROGENASE 2 MATURATION PROTEASE"/>
    <property type="match status" value="1"/>
</dbReference>
<dbReference type="SUPFAM" id="SSF53163">
    <property type="entry name" value="HybD-like"/>
    <property type="match status" value="1"/>
</dbReference>
<dbReference type="GO" id="GO:0004190">
    <property type="term" value="F:aspartic-type endopeptidase activity"/>
    <property type="evidence" value="ECO:0007669"/>
    <property type="project" value="UniProtKB-KW"/>
</dbReference>
<dbReference type="PANTHER" id="PTHR30302">
    <property type="entry name" value="HYDROGENASE 1 MATURATION PROTEASE"/>
    <property type="match status" value="1"/>
</dbReference>
<comment type="similarity">
    <text evidence="1">Belongs to the peptidase A31 family.</text>
</comment>
<evidence type="ECO:0000256" key="3">
    <source>
        <dbReference type="ARBA" id="ARBA00022750"/>
    </source>
</evidence>
<dbReference type="InterPro" id="IPR000671">
    <property type="entry name" value="Peptidase_A31"/>
</dbReference>
<dbReference type="Gene3D" id="3.40.50.1450">
    <property type="entry name" value="HybD-like"/>
    <property type="match status" value="1"/>
</dbReference>
<dbReference type="GO" id="GO:0016485">
    <property type="term" value="P:protein processing"/>
    <property type="evidence" value="ECO:0007669"/>
    <property type="project" value="TreeGrafter"/>
</dbReference>
<keyword evidence="4" id="KW-0378">Hydrolase</keyword>
<keyword evidence="6" id="KW-1185">Reference proteome</keyword>
<dbReference type="InterPro" id="IPR023430">
    <property type="entry name" value="Pept_HybD-like_dom_sf"/>
</dbReference>
<dbReference type="Proteomes" id="UP000193355">
    <property type="component" value="Unassembled WGS sequence"/>
</dbReference>
<dbReference type="EMBL" id="FXBB01000010">
    <property type="protein sequence ID" value="SMG25072.1"/>
    <property type="molecule type" value="Genomic_DNA"/>
</dbReference>
<dbReference type="GO" id="GO:0008047">
    <property type="term" value="F:enzyme activator activity"/>
    <property type="evidence" value="ECO:0007669"/>
    <property type="project" value="InterPro"/>
</dbReference>
<evidence type="ECO:0000313" key="5">
    <source>
        <dbReference type="EMBL" id="SMG25072.1"/>
    </source>
</evidence>
<evidence type="ECO:0000256" key="2">
    <source>
        <dbReference type="ARBA" id="ARBA00022670"/>
    </source>
</evidence>
<keyword evidence="2 5" id="KW-0645">Protease</keyword>
<keyword evidence="3" id="KW-0064">Aspartyl protease</keyword>
<dbReference type="RefSeq" id="WP_159448243.1">
    <property type="nucleotide sequence ID" value="NZ_FXBB01000010.1"/>
</dbReference>
<gene>
    <name evidence="5" type="ORF">SAMN06275492_11047</name>
</gene>
<dbReference type="OrthoDB" id="1723372at2"/>
<reference evidence="6" key="1">
    <citation type="submission" date="2017-04" db="EMBL/GenBank/DDBJ databases">
        <authorList>
            <person name="Varghese N."/>
            <person name="Submissions S."/>
        </authorList>
    </citation>
    <scope>NUCLEOTIDE SEQUENCE [LARGE SCALE GENOMIC DNA]</scope>
    <source>
        <strain evidence="6">USBA 82</strain>
    </source>
</reference>
<sequence>MFVIKAKTMVWGIGNELYGDDQVGIAACRYLLEMDLEETLDVFCCYTVPGNYVSKVGKHRPNRLIIVDASDMGLAPGEFRRFSLGEIQDVSFTNHDMPINLMLEPYQDITTIVGIQPKRVELGAPMTSLLEKTALTVARIILEGKLEEIPAL</sequence>